<dbReference type="GeneID" id="115035005"/>
<protein>
    <submittedName>
        <fullName evidence="1">Uncharacterized protein</fullName>
    </submittedName>
</protein>
<evidence type="ECO:0000313" key="1">
    <source>
        <dbReference type="EnsemblMetazoa" id="XP_029348500.1"/>
    </source>
</evidence>
<keyword evidence="2" id="KW-1185">Reference proteome</keyword>
<proteinExistence type="predicted"/>
<dbReference type="EnsemblMetazoa" id="XM_029492640.1">
    <property type="protein sequence ID" value="XP_029348500.1"/>
    <property type="gene ID" value="LOC115035005"/>
</dbReference>
<dbReference type="Proteomes" id="UP000007819">
    <property type="component" value="Unassembled WGS sequence"/>
</dbReference>
<evidence type="ECO:0000313" key="2">
    <source>
        <dbReference type="Proteomes" id="UP000007819"/>
    </source>
</evidence>
<dbReference type="KEGG" id="api:115035005"/>
<name>A0A8R2NVC2_ACYPI</name>
<dbReference type="AlphaFoldDB" id="A0A8R2NVC2"/>
<reference evidence="2" key="1">
    <citation type="submission" date="2010-06" db="EMBL/GenBank/DDBJ databases">
        <authorList>
            <person name="Jiang H."/>
            <person name="Abraham K."/>
            <person name="Ali S."/>
            <person name="Alsbrooks S.L."/>
            <person name="Anim B.N."/>
            <person name="Anosike U.S."/>
            <person name="Attaway T."/>
            <person name="Bandaranaike D.P."/>
            <person name="Battles P.K."/>
            <person name="Bell S.N."/>
            <person name="Bell A.V."/>
            <person name="Beltran B."/>
            <person name="Bickham C."/>
            <person name="Bustamante Y."/>
            <person name="Caleb T."/>
            <person name="Canada A."/>
            <person name="Cardenas V."/>
            <person name="Carter K."/>
            <person name="Chacko J."/>
            <person name="Chandrabose M.N."/>
            <person name="Chavez D."/>
            <person name="Chavez A."/>
            <person name="Chen L."/>
            <person name="Chu H.-S."/>
            <person name="Claassen K.J."/>
            <person name="Cockrell R."/>
            <person name="Collins M."/>
            <person name="Cooper J.A."/>
            <person name="Cree A."/>
            <person name="Curry S.M."/>
            <person name="Da Y."/>
            <person name="Dao M.D."/>
            <person name="Das B."/>
            <person name="Davila M.-L."/>
            <person name="Davy-Carroll L."/>
            <person name="Denson S."/>
            <person name="Dinh H."/>
            <person name="Ebong V.E."/>
            <person name="Edwards J.R."/>
            <person name="Egan A."/>
            <person name="El-Daye J."/>
            <person name="Escobedo L."/>
            <person name="Fernandez S."/>
            <person name="Fernando P.R."/>
            <person name="Flagg N."/>
            <person name="Forbes L.D."/>
            <person name="Fowler R.G."/>
            <person name="Fu Q."/>
            <person name="Gabisi R.A."/>
            <person name="Ganer J."/>
            <person name="Garbino Pronczuk A."/>
            <person name="Garcia R.M."/>
            <person name="Garner T."/>
            <person name="Garrett T.E."/>
            <person name="Gonzalez D.A."/>
            <person name="Hamid H."/>
            <person name="Hawkins E.S."/>
            <person name="Hirani K."/>
            <person name="Hogues M.E."/>
            <person name="Hollins B."/>
            <person name="Hsiao C.-H."/>
            <person name="Jabil R."/>
            <person name="James M.L."/>
            <person name="Jhangiani S.N."/>
            <person name="Johnson B."/>
            <person name="Johnson Q."/>
            <person name="Joshi V."/>
            <person name="Kalu J.B."/>
            <person name="Kam C."/>
            <person name="Kashfia A."/>
            <person name="Keebler J."/>
            <person name="Kisamo H."/>
            <person name="Kovar C.L."/>
            <person name="Lago L.A."/>
            <person name="Lai C.-Y."/>
            <person name="Laidlaw J."/>
            <person name="Lara F."/>
            <person name="Le T.-K."/>
            <person name="Lee S.L."/>
            <person name="Legall F.H."/>
            <person name="Lemon S.J."/>
            <person name="Lewis L.R."/>
            <person name="Li B."/>
            <person name="Liu Y."/>
            <person name="Liu Y.-S."/>
            <person name="Lopez J."/>
            <person name="Lozado R.J."/>
            <person name="Lu J."/>
            <person name="Madu R.C."/>
            <person name="Maheshwari M."/>
            <person name="Maheshwari R."/>
            <person name="Malloy K."/>
            <person name="Martinez E."/>
            <person name="Mathew T."/>
            <person name="Mercado I.C."/>
            <person name="Mercado C."/>
            <person name="Meyer B."/>
            <person name="Montgomery K."/>
            <person name="Morgan M.B."/>
            <person name="Munidasa M."/>
            <person name="Nazareth L.V."/>
            <person name="Nelson J."/>
            <person name="Ng B.M."/>
            <person name="Nguyen N.B."/>
            <person name="Nguyen P.Q."/>
            <person name="Nguyen T."/>
            <person name="Obregon M."/>
            <person name="Okwuonu G.O."/>
            <person name="Onwere C.G."/>
            <person name="Orozco G."/>
            <person name="Parra A."/>
            <person name="Patel S."/>
            <person name="Patil S."/>
            <person name="Perez A."/>
            <person name="Perez Y."/>
            <person name="Pham C."/>
            <person name="Primus E.L."/>
            <person name="Pu L.-L."/>
            <person name="Puazo M."/>
            <person name="Qin X."/>
            <person name="Quiroz J.B."/>
            <person name="Reese J."/>
            <person name="Richards S."/>
            <person name="Rives C.M."/>
            <person name="Robberts R."/>
            <person name="Ruiz S.J."/>
            <person name="Ruiz M.J."/>
            <person name="Santibanez J."/>
            <person name="Schneider B.W."/>
            <person name="Sisson I."/>
            <person name="Smith M."/>
            <person name="Sodergren E."/>
            <person name="Song X.-Z."/>
            <person name="Song B.B."/>
            <person name="Summersgill H."/>
            <person name="Thelus R."/>
            <person name="Thornton R.D."/>
            <person name="Trejos Z.Y."/>
            <person name="Usmani K."/>
            <person name="Vattathil S."/>
            <person name="Villasana D."/>
            <person name="Walker D.L."/>
            <person name="Wang S."/>
            <person name="Wang K."/>
            <person name="White C.S."/>
            <person name="Williams A.C."/>
            <person name="Williamson J."/>
            <person name="Wilson K."/>
            <person name="Woghiren I.O."/>
            <person name="Woodworth J.R."/>
            <person name="Worley K.C."/>
            <person name="Wright R.A."/>
            <person name="Wu W."/>
            <person name="Young L."/>
            <person name="Zhang L."/>
            <person name="Zhang J."/>
            <person name="Zhu Y."/>
            <person name="Muzny D.M."/>
            <person name="Weinstock G."/>
            <person name="Gibbs R.A."/>
        </authorList>
    </citation>
    <scope>NUCLEOTIDE SEQUENCE [LARGE SCALE GENOMIC DNA]</scope>
    <source>
        <strain evidence="2">LSR1</strain>
    </source>
</reference>
<dbReference type="RefSeq" id="XP_029348500.1">
    <property type="nucleotide sequence ID" value="XM_029492640.1"/>
</dbReference>
<sequence length="189" mass="21039">MNSNVEELTASNLVDTPLTPEQSLSQFESTPCLDETFWPLSDDTHTPSHTHTLCTETNDNNSNLDLKGPLVGRRIVDIAFLIKQIQIRHKGPFGCSFTDMEFQSEVIHGFYSIFVFKCKVCCIESKLYSENIQQNQYMLVNKAVVNACQSIDHKALTFRQSRQCGGGYVVDYGYGGGKPSPAATSSSLR</sequence>
<accession>A0A8R2NVC2</accession>
<organism evidence="1 2">
    <name type="scientific">Acyrthosiphon pisum</name>
    <name type="common">Pea aphid</name>
    <dbReference type="NCBI Taxonomy" id="7029"/>
    <lineage>
        <taxon>Eukaryota</taxon>
        <taxon>Metazoa</taxon>
        <taxon>Ecdysozoa</taxon>
        <taxon>Arthropoda</taxon>
        <taxon>Hexapoda</taxon>
        <taxon>Insecta</taxon>
        <taxon>Pterygota</taxon>
        <taxon>Neoptera</taxon>
        <taxon>Paraneoptera</taxon>
        <taxon>Hemiptera</taxon>
        <taxon>Sternorrhyncha</taxon>
        <taxon>Aphidomorpha</taxon>
        <taxon>Aphidoidea</taxon>
        <taxon>Aphididae</taxon>
        <taxon>Macrosiphini</taxon>
        <taxon>Acyrthosiphon</taxon>
    </lineage>
</organism>
<dbReference type="OrthoDB" id="6782470at2759"/>
<reference evidence="1" key="2">
    <citation type="submission" date="2022-06" db="UniProtKB">
        <authorList>
            <consortium name="EnsemblMetazoa"/>
        </authorList>
    </citation>
    <scope>IDENTIFICATION</scope>
</reference>